<gene>
    <name evidence="2" type="ORF">XM47_10130</name>
</gene>
<dbReference type="PROSITE" id="PS51257">
    <property type="entry name" value="PROKAR_LIPOPROTEIN"/>
    <property type="match status" value="1"/>
</dbReference>
<evidence type="ECO:0000313" key="2">
    <source>
        <dbReference type="EMBL" id="KMT65237.1"/>
    </source>
</evidence>
<dbReference type="Proteomes" id="UP000037600">
    <property type="component" value="Unassembled WGS sequence"/>
</dbReference>
<sequence length="151" mass="16931">MKQFISAFVLLLTVGCVSPINSPKLSQSNIAVPDENRAVLIIYRKWVPPILYPVTAYVDNVEQFSLPNKSFSWVYLEPGEHQVKISWPLLAMTGSKKINITIQANKYYFLEFGGSMNATGVGSTFYTSHSFNFSDDIAYKKDVSDCCSLVK</sequence>
<evidence type="ECO:0000259" key="1">
    <source>
        <dbReference type="Pfam" id="PF11008"/>
    </source>
</evidence>
<protein>
    <recommendedName>
        <fullName evidence="1">DUF2846 domain-containing protein</fullName>
    </recommendedName>
</protein>
<accession>A0A0J8GRA5</accession>
<dbReference type="AlphaFoldDB" id="A0A0J8GRA5"/>
<proteinExistence type="predicted"/>
<reference evidence="2 3" key="1">
    <citation type="submission" date="2015-04" db="EMBL/GenBank/DDBJ databases">
        <title>Draft Genome Sequence of the Novel Agar-Digesting Marine Bacterium Q1.</title>
        <authorList>
            <person name="Li Y."/>
            <person name="Li D."/>
            <person name="Chen G."/>
            <person name="Du Z."/>
        </authorList>
    </citation>
    <scope>NUCLEOTIDE SEQUENCE [LARGE SCALE GENOMIC DNA]</scope>
    <source>
        <strain evidence="2 3">Q1</strain>
    </source>
</reference>
<keyword evidence="3" id="KW-1185">Reference proteome</keyword>
<comment type="caution">
    <text evidence="2">The sequence shown here is derived from an EMBL/GenBank/DDBJ whole genome shotgun (WGS) entry which is preliminary data.</text>
</comment>
<dbReference type="RefSeq" id="WP_048692194.1">
    <property type="nucleotide sequence ID" value="NZ_KQ130489.1"/>
</dbReference>
<dbReference type="InterPro" id="IPR022548">
    <property type="entry name" value="DUF2846"/>
</dbReference>
<evidence type="ECO:0000313" key="3">
    <source>
        <dbReference type="Proteomes" id="UP000037600"/>
    </source>
</evidence>
<name>A0A0J8GRA5_9ALTE</name>
<feature type="domain" description="DUF2846" evidence="1">
    <location>
        <begin position="35"/>
        <end position="116"/>
    </location>
</feature>
<dbReference type="EMBL" id="LAZL01000013">
    <property type="protein sequence ID" value="KMT65237.1"/>
    <property type="molecule type" value="Genomic_DNA"/>
</dbReference>
<dbReference type="Pfam" id="PF11008">
    <property type="entry name" value="DUF2846"/>
    <property type="match status" value="1"/>
</dbReference>
<organism evidence="2 3">
    <name type="scientific">Catenovulum maritimum</name>
    <dbReference type="NCBI Taxonomy" id="1513271"/>
    <lineage>
        <taxon>Bacteria</taxon>
        <taxon>Pseudomonadati</taxon>
        <taxon>Pseudomonadota</taxon>
        <taxon>Gammaproteobacteria</taxon>
        <taxon>Alteromonadales</taxon>
        <taxon>Alteromonadaceae</taxon>
        <taxon>Catenovulum</taxon>
    </lineage>
</organism>